<protein>
    <recommendedName>
        <fullName evidence="2">GTPase-associated protein 1 N-terminal domain-containing protein</fullName>
    </recommendedName>
</protein>
<evidence type="ECO:0000313" key="3">
    <source>
        <dbReference type="EMBL" id="QNP55519.1"/>
    </source>
</evidence>
<proteinExistence type="predicted"/>
<organism evidence="3 4">
    <name type="scientific">Tessaracoccus defluvii</name>
    <dbReference type="NCBI Taxonomy" id="1285901"/>
    <lineage>
        <taxon>Bacteria</taxon>
        <taxon>Bacillati</taxon>
        <taxon>Actinomycetota</taxon>
        <taxon>Actinomycetes</taxon>
        <taxon>Propionibacteriales</taxon>
        <taxon>Propionibacteriaceae</taxon>
        <taxon>Tessaracoccus</taxon>
    </lineage>
</organism>
<gene>
    <name evidence="3" type="ORF">H9L22_15220</name>
</gene>
<dbReference type="KEGG" id="tdf:H9L22_15220"/>
<sequence length="446" mass="47467">MQQLLFGSADQIPGRPTGGWGVLHESPDLAPDTAGRLVRLATVEMAPTVPQFPSQQDLAGRPVRFRLDFVRGEYAVCRSVEAGTDHTGRPGNVVSHCARIAPVDGVRPVDWFFSPGWLAPFGPRAIADAVLPAELAHAGGWDATAAWLREHDSTRMSRLRWIADVGLELLLQGQRLVLKAPTAAEAARWASVLTWLLDAQVASLVKLRIGEDARSIGEQIGLAPVIVGLTGDADPAALRGVPVLDTTWELDALAAERVGAWTLPSGQSFPARPATAIASDLAYALADVARAVFDKRDELVNRFRAADGDLQALHEGLFLQVAWLSTPGAQDIAREDPIRQLLAAFDDEVGAWPELVALAAEVGEQPLPPAPADPYGEPDPAEPPAVDPVREAVLAAVLLTRAGVEVEELLASGTLLANLEGHSDQHQAALRAIARVLPPPSEGVIH</sequence>
<dbReference type="InterPro" id="IPR045402">
    <property type="entry name" value="GAP1-N2"/>
</dbReference>
<feature type="region of interest" description="Disordered" evidence="1">
    <location>
        <begin position="1"/>
        <end position="20"/>
    </location>
</feature>
<evidence type="ECO:0000259" key="2">
    <source>
        <dbReference type="Pfam" id="PF20013"/>
    </source>
</evidence>
<accession>A0A7H0H4Q3</accession>
<evidence type="ECO:0000313" key="4">
    <source>
        <dbReference type="Proteomes" id="UP000516117"/>
    </source>
</evidence>
<reference evidence="3 4" key="1">
    <citation type="submission" date="2020-08" db="EMBL/GenBank/DDBJ databases">
        <title>Genome sequence of Tessaracoccus defluvii JCM 17540T.</title>
        <authorList>
            <person name="Hyun D.-W."/>
            <person name="Bae J.-W."/>
        </authorList>
    </citation>
    <scope>NUCLEOTIDE SEQUENCE [LARGE SCALE GENOMIC DNA]</scope>
    <source>
        <strain evidence="3 4">JCM 17540</strain>
    </source>
</reference>
<dbReference type="Pfam" id="PF20013">
    <property type="entry name" value="GAP1-N2"/>
    <property type="match status" value="1"/>
</dbReference>
<dbReference type="Proteomes" id="UP000516117">
    <property type="component" value="Chromosome"/>
</dbReference>
<dbReference type="RefSeq" id="WP_187720649.1">
    <property type="nucleotide sequence ID" value="NZ_BAABBL010000009.1"/>
</dbReference>
<feature type="domain" description="GTPase-associated protein 1 N-terminal" evidence="2">
    <location>
        <begin position="2"/>
        <end position="127"/>
    </location>
</feature>
<feature type="region of interest" description="Disordered" evidence="1">
    <location>
        <begin position="366"/>
        <end position="385"/>
    </location>
</feature>
<keyword evidence="4" id="KW-1185">Reference proteome</keyword>
<dbReference type="AlphaFoldDB" id="A0A7H0H4Q3"/>
<evidence type="ECO:0000256" key="1">
    <source>
        <dbReference type="SAM" id="MobiDB-lite"/>
    </source>
</evidence>
<dbReference type="EMBL" id="CP060789">
    <property type="protein sequence ID" value="QNP55519.1"/>
    <property type="molecule type" value="Genomic_DNA"/>
</dbReference>
<name>A0A7H0H4Q3_9ACTN</name>